<keyword evidence="3 7" id="KW-0479">Metal-binding</keyword>
<evidence type="ECO:0000256" key="5">
    <source>
        <dbReference type="ARBA" id="ARBA00023004"/>
    </source>
</evidence>
<dbReference type="GO" id="GO:0004497">
    <property type="term" value="F:monooxygenase activity"/>
    <property type="evidence" value="ECO:0007669"/>
    <property type="project" value="UniProtKB-KW"/>
</dbReference>
<keyword evidence="5 7" id="KW-0408">Iron</keyword>
<keyword evidence="4 7" id="KW-0560">Oxidoreductase</keyword>
<evidence type="ECO:0000256" key="3">
    <source>
        <dbReference type="ARBA" id="ARBA00022723"/>
    </source>
</evidence>
<name>A0A846WQU3_9ACTN</name>
<dbReference type="PROSITE" id="PS00086">
    <property type="entry name" value="CYTOCHROME_P450"/>
    <property type="match status" value="1"/>
</dbReference>
<dbReference type="GO" id="GO:0020037">
    <property type="term" value="F:heme binding"/>
    <property type="evidence" value="ECO:0007669"/>
    <property type="project" value="InterPro"/>
</dbReference>
<proteinExistence type="inferred from homology"/>
<dbReference type="PANTHER" id="PTHR46696:SF1">
    <property type="entry name" value="CYTOCHROME P450 YJIB-RELATED"/>
    <property type="match status" value="1"/>
</dbReference>
<evidence type="ECO:0000256" key="2">
    <source>
        <dbReference type="ARBA" id="ARBA00022617"/>
    </source>
</evidence>
<dbReference type="InterPro" id="IPR002397">
    <property type="entry name" value="Cyt_P450_B"/>
</dbReference>
<comment type="caution">
    <text evidence="8">The sequence shown here is derived from an EMBL/GenBank/DDBJ whole genome shotgun (WGS) entry which is preliminary data.</text>
</comment>
<evidence type="ECO:0000256" key="1">
    <source>
        <dbReference type="ARBA" id="ARBA00010617"/>
    </source>
</evidence>
<dbReference type="PANTHER" id="PTHR46696">
    <property type="entry name" value="P450, PUTATIVE (EUROFUNG)-RELATED"/>
    <property type="match status" value="1"/>
</dbReference>
<evidence type="ECO:0000313" key="8">
    <source>
        <dbReference type="EMBL" id="NKY03915.1"/>
    </source>
</evidence>
<dbReference type="GO" id="GO:0016705">
    <property type="term" value="F:oxidoreductase activity, acting on paired donors, with incorporation or reduction of molecular oxygen"/>
    <property type="evidence" value="ECO:0007669"/>
    <property type="project" value="InterPro"/>
</dbReference>
<keyword evidence="6 7" id="KW-0503">Monooxygenase</keyword>
<dbReference type="SUPFAM" id="SSF48264">
    <property type="entry name" value="Cytochrome P450"/>
    <property type="match status" value="1"/>
</dbReference>
<dbReference type="GO" id="GO:0005506">
    <property type="term" value="F:iron ion binding"/>
    <property type="evidence" value="ECO:0007669"/>
    <property type="project" value="InterPro"/>
</dbReference>
<dbReference type="Proteomes" id="UP000563898">
    <property type="component" value="Unassembled WGS sequence"/>
</dbReference>
<dbReference type="InterPro" id="IPR036396">
    <property type="entry name" value="Cyt_P450_sf"/>
</dbReference>
<keyword evidence="2 7" id="KW-0349">Heme</keyword>
<comment type="similarity">
    <text evidence="1 7">Belongs to the cytochrome P450 family.</text>
</comment>
<dbReference type="Pfam" id="PF00067">
    <property type="entry name" value="p450"/>
    <property type="match status" value="1"/>
</dbReference>
<evidence type="ECO:0000256" key="6">
    <source>
        <dbReference type="ARBA" id="ARBA00023033"/>
    </source>
</evidence>
<organism evidence="8 9">
    <name type="scientific">Gordonia polyisoprenivorans</name>
    <dbReference type="NCBI Taxonomy" id="84595"/>
    <lineage>
        <taxon>Bacteria</taxon>
        <taxon>Bacillati</taxon>
        <taxon>Actinomycetota</taxon>
        <taxon>Actinomycetes</taxon>
        <taxon>Mycobacteriales</taxon>
        <taxon>Gordoniaceae</taxon>
        <taxon>Gordonia</taxon>
    </lineage>
</organism>
<dbReference type="InterPro" id="IPR017972">
    <property type="entry name" value="Cyt_P450_CS"/>
</dbReference>
<sequence>MTTTDTLSDRPSIVEYLPFDDPEFCRAPWPWFDRLLAEHPILITDDGSVIVSRYADVVKFAKHPSLVSVSPDGIGDSPWAANQNSVLLTEGERHKRIRRTFAGWLTPKAVQKWAQTAAQSASRALDALGPDGIINGHLDLGVQPAQDAMAHALGVEPAGGFPLIHATNLTMDAMGWSPTADQITRAHEGFGYMMFEADRLIEEKRRHPGDGMLLEEMIKAADEGRLTERELKESIQILWGSAAHNPGQVMASALADLAANPHVFAAYKNDEATRDPIINEIIRRSLPEVALDRFATEPFHIHDVQIDAGTQVRFILGAALRDPAVFPNPDVFDYQRPKEASMAIAFGVGTHNCAGQALGRAIARAVLDVVTDRFHRVEVIGEPIWINSDRHRNCEGLTVRLS</sequence>
<evidence type="ECO:0000256" key="4">
    <source>
        <dbReference type="ARBA" id="ARBA00023002"/>
    </source>
</evidence>
<dbReference type="Gene3D" id="1.10.630.10">
    <property type="entry name" value="Cytochrome P450"/>
    <property type="match status" value="1"/>
</dbReference>
<dbReference type="RefSeq" id="WP_006370902.1">
    <property type="nucleotide sequence ID" value="NZ_JAAXPC010000013.1"/>
</dbReference>
<accession>A0A846WQU3</accession>
<evidence type="ECO:0000256" key="7">
    <source>
        <dbReference type="RuleBase" id="RU000461"/>
    </source>
</evidence>
<gene>
    <name evidence="8" type="ORF">HGA05_20300</name>
</gene>
<evidence type="ECO:0000313" key="9">
    <source>
        <dbReference type="Proteomes" id="UP000563898"/>
    </source>
</evidence>
<dbReference type="InterPro" id="IPR001128">
    <property type="entry name" value="Cyt_P450"/>
</dbReference>
<protein>
    <submittedName>
        <fullName evidence="8">Cytochrome P450</fullName>
    </submittedName>
</protein>
<dbReference type="AlphaFoldDB" id="A0A846WQU3"/>
<dbReference type="EMBL" id="JAAXPC010000013">
    <property type="protein sequence ID" value="NKY03915.1"/>
    <property type="molecule type" value="Genomic_DNA"/>
</dbReference>
<reference evidence="8 9" key="1">
    <citation type="submission" date="2020-04" db="EMBL/GenBank/DDBJ databases">
        <title>MicrobeNet Type strains.</title>
        <authorList>
            <person name="Nicholson A.C."/>
        </authorList>
    </citation>
    <scope>NUCLEOTIDE SEQUENCE [LARGE SCALE GENOMIC DNA]</scope>
    <source>
        <strain evidence="8 9">ATCC BAA-14</strain>
    </source>
</reference>
<dbReference type="PRINTS" id="PR00359">
    <property type="entry name" value="BP450"/>
</dbReference>